<dbReference type="EMBL" id="RDCL01000049">
    <property type="protein sequence ID" value="RMW55767.1"/>
    <property type="molecule type" value="Genomic_DNA"/>
</dbReference>
<accession>A0A2K9HYJ1</accession>
<comment type="caution">
    <text evidence="1">The sequence shown here is derived from an EMBL/GenBank/DDBJ whole genome shotgun (WGS) entry which is preliminary data.</text>
</comment>
<dbReference type="RefSeq" id="WP_101872809.1">
    <property type="nucleotide sequence ID" value="NZ_BOUG01000018.1"/>
</dbReference>
<protein>
    <submittedName>
        <fullName evidence="1">MazG-like protein</fullName>
    </submittedName>
</protein>
<dbReference type="AlphaFoldDB" id="A0A2K9HYJ1"/>
<evidence type="ECO:0000313" key="2">
    <source>
        <dbReference type="EMBL" id="RMW55767.1"/>
    </source>
</evidence>
<name>A0A2K9HYJ1_LACPE</name>
<dbReference type="Proteomes" id="UP000281061">
    <property type="component" value="Unassembled WGS sequence"/>
</dbReference>
<proteinExistence type="predicted"/>
<evidence type="ECO:0000313" key="3">
    <source>
        <dbReference type="Proteomes" id="UP000281061"/>
    </source>
</evidence>
<reference evidence="1" key="2">
    <citation type="submission" date="2023-08" db="EMBL/GenBank/DDBJ databases">
        <authorList>
            <person name="Page C.A."/>
            <person name="Perez-Diaz I.M."/>
        </authorList>
    </citation>
    <scope>NUCLEOTIDE SEQUENCE</scope>
    <source>
        <strain evidence="1">1.8.9</strain>
    </source>
</reference>
<sequence>MEIKEVAQRSAKIREQYHQLEMKQDGHPWTTEQDALAFLTDAALVGRQVMAHQGSWPDGQDQQLLADKIGESIWWLSVLADANEVDLDQAVTKFLNDKASQLKA</sequence>
<organism evidence="1 4">
    <name type="scientific">Lactiplantibacillus pentosus</name>
    <name type="common">Lactobacillus pentosus</name>
    <dbReference type="NCBI Taxonomy" id="1589"/>
    <lineage>
        <taxon>Bacteria</taxon>
        <taxon>Bacillati</taxon>
        <taxon>Bacillota</taxon>
        <taxon>Bacilli</taxon>
        <taxon>Lactobacillales</taxon>
        <taxon>Lactobacillaceae</taxon>
        <taxon>Lactiplantibacillus</taxon>
    </lineage>
</organism>
<dbReference type="KEGG" id="lpg:BB562_02265"/>
<dbReference type="Proteomes" id="UP001263852">
    <property type="component" value="Unassembled WGS sequence"/>
</dbReference>
<dbReference type="EMBL" id="JAVLAO010000001">
    <property type="protein sequence ID" value="MDT7037890.1"/>
    <property type="molecule type" value="Genomic_DNA"/>
</dbReference>
<evidence type="ECO:0000313" key="4">
    <source>
        <dbReference type="Proteomes" id="UP001263852"/>
    </source>
</evidence>
<reference evidence="2 3" key="1">
    <citation type="submission" date="2018-10" db="EMBL/GenBank/DDBJ databases">
        <title>Genome sequences of five Lactobacillus pentosus strains isolated from brines of traditionally fermented spanish-style green table olives and differences between them.</title>
        <authorList>
            <person name="Jimenez Diaz R."/>
        </authorList>
    </citation>
    <scope>NUCLEOTIDE SEQUENCE [LARGE SCALE GENOMIC DNA]</scope>
    <source>
        <strain evidence="2 3">IG8</strain>
    </source>
</reference>
<gene>
    <name evidence="2" type="ORF">D6U17_05830</name>
    <name evidence="1" type="ORF">RI555_02530</name>
</gene>
<evidence type="ECO:0000313" key="1">
    <source>
        <dbReference type="EMBL" id="MDT7037890.1"/>
    </source>
</evidence>